<gene>
    <name evidence="2" type="ORF">R2D22_32460</name>
</gene>
<dbReference type="PANTHER" id="PTHR34293:SF1">
    <property type="entry name" value="HTH-TYPE TRANSCRIPTIONAL REGULATOR TRMBL2"/>
    <property type="match status" value="1"/>
</dbReference>
<dbReference type="EMBL" id="CP137573">
    <property type="protein sequence ID" value="WOX25841.1"/>
    <property type="molecule type" value="Genomic_DNA"/>
</dbReference>
<organism evidence="2 3">
    <name type="scientific">Streptomyces solicathayae</name>
    <dbReference type="NCBI Taxonomy" id="3081768"/>
    <lineage>
        <taxon>Bacteria</taxon>
        <taxon>Bacillati</taxon>
        <taxon>Actinomycetota</taxon>
        <taxon>Actinomycetes</taxon>
        <taxon>Kitasatosporales</taxon>
        <taxon>Streptomycetaceae</taxon>
        <taxon>Streptomyces</taxon>
    </lineage>
</organism>
<accession>A0ABZ0M236</accession>
<dbReference type="PANTHER" id="PTHR34293">
    <property type="entry name" value="HTH-TYPE TRANSCRIPTIONAL REGULATOR TRMBL2"/>
    <property type="match status" value="1"/>
</dbReference>
<keyword evidence="3" id="KW-1185">Reference proteome</keyword>
<dbReference type="InterPro" id="IPR051797">
    <property type="entry name" value="TrmB-like"/>
</dbReference>
<evidence type="ECO:0000313" key="3">
    <source>
        <dbReference type="Proteomes" id="UP001301731"/>
    </source>
</evidence>
<feature type="domain" description="HTH luxR-type" evidence="1">
    <location>
        <begin position="259"/>
        <end position="316"/>
    </location>
</feature>
<dbReference type="Gene3D" id="1.10.10.10">
    <property type="entry name" value="Winged helix-like DNA-binding domain superfamily/Winged helix DNA-binding domain"/>
    <property type="match status" value="2"/>
</dbReference>
<dbReference type="RefSeq" id="WP_318108613.1">
    <property type="nucleotide sequence ID" value="NZ_CP137573.1"/>
</dbReference>
<evidence type="ECO:0000313" key="2">
    <source>
        <dbReference type="EMBL" id="WOX25841.1"/>
    </source>
</evidence>
<dbReference type="SUPFAM" id="SSF46894">
    <property type="entry name" value="C-terminal effector domain of the bipartite response regulators"/>
    <property type="match status" value="1"/>
</dbReference>
<dbReference type="InterPro" id="IPR036390">
    <property type="entry name" value="WH_DNA-bd_sf"/>
</dbReference>
<dbReference type="InterPro" id="IPR036388">
    <property type="entry name" value="WH-like_DNA-bd_sf"/>
</dbReference>
<dbReference type="InterPro" id="IPR016032">
    <property type="entry name" value="Sig_transdc_resp-reg_C-effctor"/>
</dbReference>
<protein>
    <submittedName>
        <fullName evidence="2">Winged helix-turn-helix transcriptional regulator</fullName>
    </submittedName>
</protein>
<dbReference type="InterPro" id="IPR002831">
    <property type="entry name" value="Tscrpt_reg_TrmB_N"/>
</dbReference>
<name>A0ABZ0M236_9ACTN</name>
<proteinExistence type="predicted"/>
<sequence length="329" mass="35135">MLGAIGLDDTQEAAYRGLVRLGGADEADLARRLALSETTVTAALRRLEEQGLAARPRAGHWVPAPPGVALGALLTRQRQVLDDAERTARLLADTYRTETAEPAVHDLVEVVTGASAVSHRFLQLQMGAVDELCVLVTGTPVAVTPMENPVEDAAVARGVSYRVVLERDALALPGQLSELAVGLGRRQEVRLVEQVPTKLVVADRTLALVPLGGHGSEPAALVIHASGLLELLMGLFERVWRKALPLRLGSGGELIEHEPAGPDETDLRILALLLVGMTDASIAKQLRLGLRTVKRRVKGMMDLAGGTTRIQLGWHAYELGWITGPPPAP</sequence>
<dbReference type="SMART" id="SM00421">
    <property type="entry name" value="HTH_LUXR"/>
    <property type="match status" value="1"/>
</dbReference>
<dbReference type="Proteomes" id="UP001301731">
    <property type="component" value="Chromosome"/>
</dbReference>
<dbReference type="Pfam" id="PF01978">
    <property type="entry name" value="TrmB"/>
    <property type="match status" value="1"/>
</dbReference>
<evidence type="ECO:0000259" key="1">
    <source>
        <dbReference type="SMART" id="SM00421"/>
    </source>
</evidence>
<dbReference type="SUPFAM" id="SSF46785">
    <property type="entry name" value="Winged helix' DNA-binding domain"/>
    <property type="match status" value="1"/>
</dbReference>
<reference evidence="2 3" key="1">
    <citation type="submission" date="2023-10" db="EMBL/GenBank/DDBJ databases">
        <title>The genome sequence of Streptomyces sp. HUAS YS2.</title>
        <authorList>
            <person name="Mo P."/>
        </authorList>
    </citation>
    <scope>NUCLEOTIDE SEQUENCE [LARGE SCALE GENOMIC DNA]</scope>
    <source>
        <strain evidence="2 3">HUAS YS2</strain>
    </source>
</reference>
<dbReference type="InterPro" id="IPR000792">
    <property type="entry name" value="Tscrpt_reg_LuxR_C"/>
</dbReference>